<feature type="transmembrane region" description="Helical" evidence="1">
    <location>
        <begin position="186"/>
        <end position="207"/>
    </location>
</feature>
<name>A0A4V2V1F0_9BACI</name>
<evidence type="ECO:0000313" key="3">
    <source>
        <dbReference type="Proteomes" id="UP000294650"/>
    </source>
</evidence>
<reference evidence="2 3" key="1">
    <citation type="submission" date="2019-03" db="EMBL/GenBank/DDBJ databases">
        <title>Genomic Encyclopedia of Type Strains, Phase IV (KMG-IV): sequencing the most valuable type-strain genomes for metagenomic binning, comparative biology and taxonomic classification.</title>
        <authorList>
            <person name="Goeker M."/>
        </authorList>
    </citation>
    <scope>NUCLEOTIDE SEQUENCE [LARGE SCALE GENOMIC DNA]</scope>
    <source>
        <strain evidence="2 3">DSM 25894</strain>
    </source>
</reference>
<dbReference type="RefSeq" id="WP_132371998.1">
    <property type="nucleotide sequence ID" value="NZ_SMAN01000012.1"/>
</dbReference>
<dbReference type="EMBL" id="SMAN01000012">
    <property type="protein sequence ID" value="TCT20932.1"/>
    <property type="molecule type" value="Genomic_DNA"/>
</dbReference>
<comment type="caution">
    <text evidence="2">The sequence shown here is derived from an EMBL/GenBank/DDBJ whole genome shotgun (WGS) entry which is preliminary data.</text>
</comment>
<dbReference type="Proteomes" id="UP000294650">
    <property type="component" value="Unassembled WGS sequence"/>
</dbReference>
<keyword evidence="3" id="KW-1185">Reference proteome</keyword>
<dbReference type="Pfam" id="PF22564">
    <property type="entry name" value="HAAS"/>
    <property type="match status" value="1"/>
</dbReference>
<evidence type="ECO:0000256" key="1">
    <source>
        <dbReference type="SAM" id="Phobius"/>
    </source>
</evidence>
<evidence type="ECO:0000313" key="2">
    <source>
        <dbReference type="EMBL" id="TCT20932.1"/>
    </source>
</evidence>
<proteinExistence type="predicted"/>
<accession>A0A4V2V1F0</accession>
<sequence length="213" mass="25154">MIRSKEAFLRKLEQELSFHPDCREIVAEYQSHLEEIIHERTFEMKDEQQIMSSVVERLGSPEEIASMWKEEAKVHPEKTSWMFVIINITLFLGGGLLTFIYHAFEWTWADALWLYLTDIPFLIILLYIGFWVFLGYEMGKEFGYQGKHLLKKTFTLALVPNLVLMALTVLRMIPYHWFSPLLNTPFIVTCIVLTALLYPICWMAYYWGRRASV</sequence>
<feature type="transmembrane region" description="Helical" evidence="1">
    <location>
        <begin position="154"/>
        <end position="174"/>
    </location>
</feature>
<gene>
    <name evidence="2" type="ORF">EDD68_11260</name>
</gene>
<feature type="transmembrane region" description="Helical" evidence="1">
    <location>
        <begin position="81"/>
        <end position="101"/>
    </location>
</feature>
<keyword evidence="1" id="KW-0812">Transmembrane</keyword>
<organism evidence="2 3">
    <name type="scientific">Melghiribacillus thermohalophilus</name>
    <dbReference type="NCBI Taxonomy" id="1324956"/>
    <lineage>
        <taxon>Bacteria</taxon>
        <taxon>Bacillati</taxon>
        <taxon>Bacillota</taxon>
        <taxon>Bacilli</taxon>
        <taxon>Bacillales</taxon>
        <taxon>Bacillaceae</taxon>
        <taxon>Melghiribacillus</taxon>
    </lineage>
</organism>
<dbReference type="AlphaFoldDB" id="A0A4V2V1F0"/>
<protein>
    <submittedName>
        <fullName evidence="2">Uncharacterized protein</fullName>
    </submittedName>
</protein>
<keyword evidence="1" id="KW-0472">Membrane</keyword>
<feature type="transmembrane region" description="Helical" evidence="1">
    <location>
        <begin position="113"/>
        <end position="134"/>
    </location>
</feature>
<dbReference type="OrthoDB" id="2705958at2"/>
<keyword evidence="1" id="KW-1133">Transmembrane helix</keyword>